<evidence type="ECO:0000259" key="3">
    <source>
        <dbReference type="Pfam" id="PF03061"/>
    </source>
</evidence>
<dbReference type="FunFam" id="3.10.129.10:FF:000022">
    <property type="entry name" value="Phenylacetic acid degradation protein"/>
    <property type="match status" value="1"/>
</dbReference>
<dbReference type="InterPro" id="IPR003736">
    <property type="entry name" value="PAAI_dom"/>
</dbReference>
<feature type="domain" description="Thioesterase" evidence="3">
    <location>
        <begin position="50"/>
        <end position="124"/>
    </location>
</feature>
<keyword evidence="2" id="KW-0378">Hydrolase</keyword>
<dbReference type="InterPro" id="IPR011973">
    <property type="entry name" value="PaaD"/>
</dbReference>
<evidence type="ECO:0000256" key="2">
    <source>
        <dbReference type="ARBA" id="ARBA00022801"/>
    </source>
</evidence>
<evidence type="ECO:0000313" key="5">
    <source>
        <dbReference type="Proteomes" id="UP000199239"/>
    </source>
</evidence>
<dbReference type="InterPro" id="IPR006683">
    <property type="entry name" value="Thioestr_dom"/>
</dbReference>
<dbReference type="Proteomes" id="UP000199239">
    <property type="component" value="Unassembled WGS sequence"/>
</dbReference>
<dbReference type="EMBL" id="FPAJ01000003">
    <property type="protein sequence ID" value="SFS88828.1"/>
    <property type="molecule type" value="Genomic_DNA"/>
</dbReference>
<dbReference type="InterPro" id="IPR052723">
    <property type="entry name" value="Acyl-CoA_thioesterase_PaaI"/>
</dbReference>
<reference evidence="5" key="1">
    <citation type="submission" date="2016-10" db="EMBL/GenBank/DDBJ databases">
        <authorList>
            <person name="Varghese N."/>
            <person name="Submissions S."/>
        </authorList>
    </citation>
    <scope>NUCLEOTIDE SEQUENCE [LARGE SCALE GENOMIC DNA]</scope>
    <source>
        <strain evidence="5">DSM 23422</strain>
    </source>
</reference>
<dbReference type="Gene3D" id="3.10.129.10">
    <property type="entry name" value="Hotdog Thioesterase"/>
    <property type="match status" value="1"/>
</dbReference>
<gene>
    <name evidence="4" type="ORF">SAMN04488040_2275</name>
</gene>
<dbReference type="PANTHER" id="PTHR42856:SF1">
    <property type="entry name" value="ACYL-COENZYME A THIOESTERASE PAAI"/>
    <property type="match status" value="1"/>
</dbReference>
<dbReference type="Pfam" id="PF03061">
    <property type="entry name" value="4HBT"/>
    <property type="match status" value="1"/>
</dbReference>
<dbReference type="RefSeq" id="WP_093916468.1">
    <property type="nucleotide sequence ID" value="NZ_FPAJ01000003.1"/>
</dbReference>
<proteinExistence type="inferred from homology"/>
<dbReference type="NCBIfam" id="TIGR00369">
    <property type="entry name" value="unchar_dom_1"/>
    <property type="match status" value="1"/>
</dbReference>
<evidence type="ECO:0000313" key="4">
    <source>
        <dbReference type="EMBL" id="SFS88828.1"/>
    </source>
</evidence>
<dbReference type="STRING" id="394264.SAMN04488040_2275"/>
<dbReference type="CDD" id="cd03443">
    <property type="entry name" value="PaaI_thioesterase"/>
    <property type="match status" value="1"/>
</dbReference>
<evidence type="ECO:0000256" key="1">
    <source>
        <dbReference type="ARBA" id="ARBA00008324"/>
    </source>
</evidence>
<dbReference type="InterPro" id="IPR029069">
    <property type="entry name" value="HotDog_dom_sf"/>
</dbReference>
<dbReference type="OrthoDB" id="32575at2"/>
<protein>
    <submittedName>
        <fullName evidence="4">Acyl-CoA thioesterase</fullName>
    </submittedName>
</protein>
<sequence>MTPQARAEKSAAAMWATDKASQDLGMRIDRIAPGIAHLSMAVTDNMLNGHGICHGGYIFTLADSAFAFACNSYNQLVVAQQNQITYLAPAKSGERLTAKAIEQSKTGRSGVYDVTVTGEDGRVIALFRGLSRSIKGQHFEEEMTNERPHPRP</sequence>
<dbReference type="GO" id="GO:0016289">
    <property type="term" value="F:acyl-CoA hydrolase activity"/>
    <property type="evidence" value="ECO:0007669"/>
    <property type="project" value="TreeGrafter"/>
</dbReference>
<dbReference type="NCBIfam" id="TIGR02286">
    <property type="entry name" value="PaaD"/>
    <property type="match status" value="1"/>
</dbReference>
<dbReference type="AlphaFoldDB" id="A0A1I6TI61"/>
<comment type="similarity">
    <text evidence="1">Belongs to the thioesterase PaaI family.</text>
</comment>
<dbReference type="SUPFAM" id="SSF54637">
    <property type="entry name" value="Thioesterase/thiol ester dehydrase-isomerase"/>
    <property type="match status" value="1"/>
</dbReference>
<accession>A0A1I6TI61</accession>
<organism evidence="4 5">
    <name type="scientific">Sulfitobacter marinus</name>
    <dbReference type="NCBI Taxonomy" id="394264"/>
    <lineage>
        <taxon>Bacteria</taxon>
        <taxon>Pseudomonadati</taxon>
        <taxon>Pseudomonadota</taxon>
        <taxon>Alphaproteobacteria</taxon>
        <taxon>Rhodobacterales</taxon>
        <taxon>Roseobacteraceae</taxon>
        <taxon>Sulfitobacter</taxon>
    </lineage>
</organism>
<keyword evidence="5" id="KW-1185">Reference proteome</keyword>
<name>A0A1I6TI61_9RHOB</name>
<dbReference type="PANTHER" id="PTHR42856">
    <property type="entry name" value="ACYL-COENZYME A THIOESTERASE PAAI"/>
    <property type="match status" value="1"/>
</dbReference>